<keyword evidence="7" id="KW-0862">Zinc</keyword>
<dbReference type="GO" id="GO:0008270">
    <property type="term" value="F:zinc ion binding"/>
    <property type="evidence" value="ECO:0007669"/>
    <property type="project" value="UniProtKB-KW"/>
</dbReference>
<dbReference type="Pfam" id="PF25563">
    <property type="entry name" value="TPR_SYVN1_N"/>
    <property type="match status" value="2"/>
</dbReference>
<dbReference type="InterPro" id="IPR001841">
    <property type="entry name" value="Znf_RING"/>
</dbReference>
<dbReference type="InterPro" id="IPR050731">
    <property type="entry name" value="HRD1_E3_ubiq-ligases"/>
</dbReference>
<feature type="transmembrane region" description="Helical" evidence="11">
    <location>
        <begin position="87"/>
        <end position="105"/>
    </location>
</feature>
<keyword evidence="3" id="KW-0808">Transferase</keyword>
<dbReference type="InterPro" id="IPR057992">
    <property type="entry name" value="TPR_SYVN1_N"/>
</dbReference>
<feature type="domain" description="RING-type" evidence="12">
    <location>
        <begin position="343"/>
        <end position="385"/>
    </location>
</feature>
<dbReference type="PROSITE" id="PS50089">
    <property type="entry name" value="ZF_RING_2"/>
    <property type="match status" value="1"/>
</dbReference>
<dbReference type="AlphaFoldDB" id="A0A1L0BP49"/>
<dbReference type="SMART" id="SM00184">
    <property type="entry name" value="RING"/>
    <property type="match status" value="1"/>
</dbReference>
<evidence type="ECO:0000256" key="5">
    <source>
        <dbReference type="ARBA" id="ARBA00022723"/>
    </source>
</evidence>
<evidence type="ECO:0000256" key="11">
    <source>
        <dbReference type="SAM" id="Phobius"/>
    </source>
</evidence>
<dbReference type="Pfam" id="PF13639">
    <property type="entry name" value="zf-RING_2"/>
    <property type="match status" value="1"/>
</dbReference>
<evidence type="ECO:0000259" key="12">
    <source>
        <dbReference type="PROSITE" id="PS50089"/>
    </source>
</evidence>
<evidence type="ECO:0000313" key="14">
    <source>
        <dbReference type="Proteomes" id="UP000182259"/>
    </source>
</evidence>
<keyword evidence="6 10" id="KW-0863">Zinc-finger</keyword>
<dbReference type="Proteomes" id="UP000182259">
    <property type="component" value="Chromosome II"/>
</dbReference>
<evidence type="ECO:0000256" key="4">
    <source>
        <dbReference type="ARBA" id="ARBA00022692"/>
    </source>
</evidence>
<keyword evidence="5" id="KW-0479">Metal-binding</keyword>
<feature type="transmembrane region" description="Helical" evidence="11">
    <location>
        <begin position="111"/>
        <end position="130"/>
    </location>
</feature>
<evidence type="ECO:0000256" key="9">
    <source>
        <dbReference type="ARBA" id="ARBA00023136"/>
    </source>
</evidence>
<dbReference type="GO" id="GO:0012505">
    <property type="term" value="C:endomembrane system"/>
    <property type="evidence" value="ECO:0007669"/>
    <property type="project" value="TreeGrafter"/>
</dbReference>
<keyword evidence="4 11" id="KW-0812">Transmembrane</keyword>
<feature type="transmembrane region" description="Helical" evidence="11">
    <location>
        <begin position="182"/>
        <end position="205"/>
    </location>
</feature>
<dbReference type="GO" id="GO:0061630">
    <property type="term" value="F:ubiquitin protein ligase activity"/>
    <property type="evidence" value="ECO:0007669"/>
    <property type="project" value="TreeGrafter"/>
</dbReference>
<proteinExistence type="predicted"/>
<gene>
    <name evidence="13" type="ORF">SAMEA4029009_CIC11G00000000459</name>
</gene>
<feature type="transmembrane region" description="Helical" evidence="11">
    <location>
        <begin position="48"/>
        <end position="67"/>
    </location>
</feature>
<dbReference type="InterPro" id="IPR013083">
    <property type="entry name" value="Znf_RING/FYVE/PHD"/>
</dbReference>
<dbReference type="SUPFAM" id="SSF57850">
    <property type="entry name" value="RING/U-box"/>
    <property type="match status" value="1"/>
</dbReference>
<evidence type="ECO:0000256" key="1">
    <source>
        <dbReference type="ARBA" id="ARBA00004127"/>
    </source>
</evidence>
<comment type="pathway">
    <text evidence="2">Protein modification; protein ubiquitination.</text>
</comment>
<comment type="subcellular location">
    <subcellularLocation>
        <location evidence="1">Endomembrane system</location>
        <topology evidence="1">Multi-pass membrane protein</topology>
    </subcellularLocation>
</comment>
<evidence type="ECO:0000256" key="8">
    <source>
        <dbReference type="ARBA" id="ARBA00022989"/>
    </source>
</evidence>
<feature type="transmembrane region" description="Helical" evidence="11">
    <location>
        <begin position="274"/>
        <end position="295"/>
    </location>
</feature>
<sequence>MASVYRKRILGTFGALLGLIYNRGSSPSDVSQRLRDYVMIVSSFRFRLVHSSLFGFLIVANFFKWLFFGKLTPYEIATVREKAGYTAWEFIFGFVVFYSSTGSFLDIYTELFKFAGLFLCVWLVKVFHYLTAGRVQFANTGHEDYGHTSEERNMNHINNDQDTQTSIIGHGGAAGGIHAPFLILRLGLGILCLNFVDGLLIYRYWYDIIFQNYLKHNVLIAIFGFEIMNHFPMILSTSLQFGLNTYEILAVSPRSCEWKEWKLRKIRATLMAEFVFNLIRLAMSLVFSLLFLYYYTVPVHMLPAAYNSLKIAVLKTRIYVDFRKREFSLQKLRKSGVSLAETCIICYDELTTWQDIRVVPGCGHTFHFECIQLWLDYLVSCPICREKI</sequence>
<accession>A0A1L0BP49</accession>
<dbReference type="EMBL" id="LT635765">
    <property type="protein sequence ID" value="SGZ51930.1"/>
    <property type="molecule type" value="Genomic_DNA"/>
</dbReference>
<name>A0A1L0BP49_9ASCO</name>
<keyword evidence="8 11" id="KW-1133">Transmembrane helix</keyword>
<keyword evidence="9 11" id="KW-0472">Membrane</keyword>
<evidence type="ECO:0000256" key="2">
    <source>
        <dbReference type="ARBA" id="ARBA00004906"/>
    </source>
</evidence>
<organism evidence="13 14">
    <name type="scientific">Sungouiella intermedia</name>
    <dbReference type="NCBI Taxonomy" id="45354"/>
    <lineage>
        <taxon>Eukaryota</taxon>
        <taxon>Fungi</taxon>
        <taxon>Dikarya</taxon>
        <taxon>Ascomycota</taxon>
        <taxon>Saccharomycotina</taxon>
        <taxon>Pichiomycetes</taxon>
        <taxon>Metschnikowiaceae</taxon>
        <taxon>Sungouiella</taxon>
    </lineage>
</organism>
<evidence type="ECO:0000256" key="7">
    <source>
        <dbReference type="ARBA" id="ARBA00022833"/>
    </source>
</evidence>
<evidence type="ECO:0000256" key="3">
    <source>
        <dbReference type="ARBA" id="ARBA00022679"/>
    </source>
</evidence>
<dbReference type="Gene3D" id="3.30.40.10">
    <property type="entry name" value="Zinc/RING finger domain, C3HC4 (zinc finger)"/>
    <property type="match status" value="1"/>
</dbReference>
<dbReference type="GO" id="GO:0043161">
    <property type="term" value="P:proteasome-mediated ubiquitin-dependent protein catabolic process"/>
    <property type="evidence" value="ECO:0007669"/>
    <property type="project" value="TreeGrafter"/>
</dbReference>
<dbReference type="PANTHER" id="PTHR22763">
    <property type="entry name" value="RING ZINC FINGER PROTEIN"/>
    <property type="match status" value="1"/>
</dbReference>
<evidence type="ECO:0000313" key="13">
    <source>
        <dbReference type="EMBL" id="SGZ51930.1"/>
    </source>
</evidence>
<reference evidence="13 14" key="1">
    <citation type="submission" date="2016-10" db="EMBL/GenBank/DDBJ databases">
        <authorList>
            <person name="de Groot N.N."/>
        </authorList>
    </citation>
    <scope>NUCLEOTIDE SEQUENCE [LARGE SCALE GENOMIC DNA]</scope>
    <source>
        <strain evidence="13 14">PYCC 4715</strain>
    </source>
</reference>
<evidence type="ECO:0000256" key="10">
    <source>
        <dbReference type="PROSITE-ProRule" id="PRU00175"/>
    </source>
</evidence>
<evidence type="ECO:0000256" key="6">
    <source>
        <dbReference type="ARBA" id="ARBA00022771"/>
    </source>
</evidence>
<protein>
    <submittedName>
        <fullName evidence="13">CIC11C00000000459</fullName>
    </submittedName>
</protein>